<reference evidence="4 5" key="1">
    <citation type="journal article" date="2020" name="ISME J.">
        <title>Uncovering the hidden diversity of litter-decomposition mechanisms in mushroom-forming fungi.</title>
        <authorList>
            <person name="Floudas D."/>
            <person name="Bentzer J."/>
            <person name="Ahren D."/>
            <person name="Johansson T."/>
            <person name="Persson P."/>
            <person name="Tunlid A."/>
        </authorList>
    </citation>
    <scope>NUCLEOTIDE SEQUENCE [LARGE SCALE GENOMIC DNA]</scope>
    <source>
        <strain evidence="4 5">CBS 291.85</strain>
    </source>
</reference>
<proteinExistence type="inferred from homology"/>
<dbReference type="InterPro" id="IPR036291">
    <property type="entry name" value="NAD(P)-bd_dom_sf"/>
</dbReference>
<sequence length="289" mass="30289">MSPLDLTSKIALVTDGGTGIGLTIAKELSKNGAKVYITGRRLEVLQKTAGEDPGLIPLQMDITDKQSIANAVKCIDETEGKLDILVNKRVSAGVTGPSFPVIIDRSATTANATSLGDALFMQDSFDQWADVFKTNTFAPYFVMMGFLSLLERGARARNRETSSVVNISSGAGTGKLLSACSAYPISKAGINHLTSVWATEFAIHKIPVRVSCIAAGIFPSELTGTAEEVAAALAIKPLPGLLSPAPLMRAGKQIEIGTMAVFLSSLAGESTNGAIIPVDGGHLVWSILE</sequence>
<evidence type="ECO:0000256" key="2">
    <source>
        <dbReference type="ARBA" id="ARBA00022857"/>
    </source>
</evidence>
<gene>
    <name evidence="4" type="ORF">D9758_007107</name>
</gene>
<organism evidence="4 5">
    <name type="scientific">Tetrapyrgos nigripes</name>
    <dbReference type="NCBI Taxonomy" id="182062"/>
    <lineage>
        <taxon>Eukaryota</taxon>
        <taxon>Fungi</taxon>
        <taxon>Dikarya</taxon>
        <taxon>Basidiomycota</taxon>
        <taxon>Agaricomycotina</taxon>
        <taxon>Agaricomycetes</taxon>
        <taxon>Agaricomycetidae</taxon>
        <taxon>Agaricales</taxon>
        <taxon>Marasmiineae</taxon>
        <taxon>Marasmiaceae</taxon>
        <taxon>Tetrapyrgos</taxon>
    </lineage>
</organism>
<dbReference type="PANTHER" id="PTHR43618">
    <property type="entry name" value="7-ALPHA-HYDROXYSTEROID DEHYDROGENASE"/>
    <property type="match status" value="1"/>
</dbReference>
<comment type="caution">
    <text evidence="4">The sequence shown here is derived from an EMBL/GenBank/DDBJ whole genome shotgun (WGS) entry which is preliminary data.</text>
</comment>
<evidence type="ECO:0000313" key="5">
    <source>
        <dbReference type="Proteomes" id="UP000559256"/>
    </source>
</evidence>
<keyword evidence="2" id="KW-0521">NADP</keyword>
<dbReference type="SUPFAM" id="SSF51735">
    <property type="entry name" value="NAD(P)-binding Rossmann-fold domains"/>
    <property type="match status" value="1"/>
</dbReference>
<dbReference type="PRINTS" id="PR00081">
    <property type="entry name" value="GDHRDH"/>
</dbReference>
<dbReference type="CDD" id="cd05233">
    <property type="entry name" value="SDR_c"/>
    <property type="match status" value="1"/>
</dbReference>
<dbReference type="GO" id="GO:0016491">
    <property type="term" value="F:oxidoreductase activity"/>
    <property type="evidence" value="ECO:0007669"/>
    <property type="project" value="UniProtKB-KW"/>
</dbReference>
<evidence type="ECO:0000313" key="4">
    <source>
        <dbReference type="EMBL" id="KAF5362897.1"/>
    </source>
</evidence>
<name>A0A8H5GDD0_9AGAR</name>
<dbReference type="PANTHER" id="PTHR43618:SF4">
    <property type="entry name" value="SHORT CHAIN DEHYDROGENASE_REDUCTASE FAMILY (AFU_ORTHOLOGUE AFUA_7G04540)"/>
    <property type="match status" value="1"/>
</dbReference>
<protein>
    <submittedName>
        <fullName evidence="4">Uncharacterized protein</fullName>
    </submittedName>
</protein>
<evidence type="ECO:0000256" key="1">
    <source>
        <dbReference type="ARBA" id="ARBA00006484"/>
    </source>
</evidence>
<dbReference type="Proteomes" id="UP000559256">
    <property type="component" value="Unassembled WGS sequence"/>
</dbReference>
<keyword evidence="3" id="KW-0560">Oxidoreductase</keyword>
<dbReference type="EMBL" id="JAACJM010000036">
    <property type="protein sequence ID" value="KAF5362897.1"/>
    <property type="molecule type" value="Genomic_DNA"/>
</dbReference>
<keyword evidence="5" id="KW-1185">Reference proteome</keyword>
<accession>A0A8H5GDD0</accession>
<dbReference type="Gene3D" id="3.40.50.720">
    <property type="entry name" value="NAD(P)-binding Rossmann-like Domain"/>
    <property type="match status" value="1"/>
</dbReference>
<dbReference type="InterPro" id="IPR002347">
    <property type="entry name" value="SDR_fam"/>
</dbReference>
<evidence type="ECO:0000256" key="3">
    <source>
        <dbReference type="ARBA" id="ARBA00023002"/>
    </source>
</evidence>
<dbReference type="Pfam" id="PF00106">
    <property type="entry name" value="adh_short"/>
    <property type="match status" value="1"/>
</dbReference>
<comment type="similarity">
    <text evidence="1">Belongs to the short-chain dehydrogenases/reductases (SDR) family.</text>
</comment>
<dbReference type="AlphaFoldDB" id="A0A8H5GDD0"/>
<dbReference type="OrthoDB" id="3819888at2759"/>
<dbReference type="InterPro" id="IPR052178">
    <property type="entry name" value="Sec_Metab_Biosynth_SDR"/>
</dbReference>